<dbReference type="OrthoDB" id="10052406at2759"/>
<comment type="caution">
    <text evidence="2">The sequence shown here is derived from an EMBL/GenBank/DDBJ whole genome shotgun (WGS) entry which is preliminary data.</text>
</comment>
<feature type="compositionally biased region" description="Basic residues" evidence="1">
    <location>
        <begin position="80"/>
        <end position="89"/>
    </location>
</feature>
<feature type="region of interest" description="Disordered" evidence="1">
    <location>
        <begin position="61"/>
        <end position="140"/>
    </location>
</feature>
<evidence type="ECO:0000256" key="1">
    <source>
        <dbReference type="SAM" id="MobiDB-lite"/>
    </source>
</evidence>
<feature type="compositionally biased region" description="Polar residues" evidence="1">
    <location>
        <begin position="99"/>
        <end position="113"/>
    </location>
</feature>
<dbReference type="AlphaFoldDB" id="A0A814IF64"/>
<gene>
    <name evidence="2" type="ORF">QVE165_LOCUS16117</name>
</gene>
<evidence type="ECO:0000313" key="2">
    <source>
        <dbReference type="EMBL" id="CAF1023117.1"/>
    </source>
</evidence>
<keyword evidence="3" id="KW-1185">Reference proteome</keyword>
<dbReference type="EMBL" id="CAJNOM010000089">
    <property type="protein sequence ID" value="CAF1023117.1"/>
    <property type="molecule type" value="Genomic_DNA"/>
</dbReference>
<sequence length="255" mass="28944">MNCCLICSIIPALSNGNCCQKHLTLLTSTFGTTVLPPQVICMVPPVTNSCCKLKRHRRSCSNTKRHHSSSSSSSSSSSNSRHRKKKRSLNLKSFDTDDSSLSSNIQSTRITNSKSRKIPILRRPHRKQTSPLSSSINTNMKNINKNSRRQSRFFSTPSLTLNRHRTTTRRQSLLQNKSVQVNIKSTPSELIELDPELSYSPRLLLKRIIHVKDEDEEVIPINSKIILNMKQATEQMAIGDHPQPKIYLQRVCVER</sequence>
<feature type="compositionally biased region" description="Basic residues" evidence="1">
    <location>
        <begin position="114"/>
        <end position="128"/>
    </location>
</feature>
<protein>
    <submittedName>
        <fullName evidence="2">Uncharacterized protein</fullName>
    </submittedName>
</protein>
<organism evidence="2 3">
    <name type="scientific">Adineta steineri</name>
    <dbReference type="NCBI Taxonomy" id="433720"/>
    <lineage>
        <taxon>Eukaryota</taxon>
        <taxon>Metazoa</taxon>
        <taxon>Spiralia</taxon>
        <taxon>Gnathifera</taxon>
        <taxon>Rotifera</taxon>
        <taxon>Eurotatoria</taxon>
        <taxon>Bdelloidea</taxon>
        <taxon>Adinetida</taxon>
        <taxon>Adinetidae</taxon>
        <taxon>Adineta</taxon>
    </lineage>
</organism>
<evidence type="ECO:0000313" key="3">
    <source>
        <dbReference type="Proteomes" id="UP000663832"/>
    </source>
</evidence>
<accession>A0A814IF64</accession>
<dbReference type="Proteomes" id="UP000663832">
    <property type="component" value="Unassembled WGS sequence"/>
</dbReference>
<feature type="compositionally biased region" description="Low complexity" evidence="1">
    <location>
        <begin position="69"/>
        <end position="79"/>
    </location>
</feature>
<proteinExistence type="predicted"/>
<name>A0A814IF64_9BILA</name>
<feature type="compositionally biased region" description="Polar residues" evidence="1">
    <location>
        <begin position="129"/>
        <end position="140"/>
    </location>
</feature>
<reference evidence="2" key="1">
    <citation type="submission" date="2021-02" db="EMBL/GenBank/DDBJ databases">
        <authorList>
            <person name="Nowell W R."/>
        </authorList>
    </citation>
    <scope>NUCLEOTIDE SEQUENCE</scope>
</reference>